<keyword evidence="4 6" id="KW-1133">Transmembrane helix</keyword>
<dbReference type="STRING" id="268407.PWYN_27810"/>
<keyword evidence="5 6" id="KW-0472">Membrane</keyword>
<evidence type="ECO:0000313" key="8">
    <source>
        <dbReference type="Proteomes" id="UP000029734"/>
    </source>
</evidence>
<feature type="transmembrane region" description="Helical" evidence="6">
    <location>
        <begin position="115"/>
        <end position="136"/>
    </location>
</feature>
<dbReference type="Pfam" id="PF01943">
    <property type="entry name" value="Polysacc_synt"/>
    <property type="match status" value="1"/>
</dbReference>
<evidence type="ECO:0000256" key="5">
    <source>
        <dbReference type="ARBA" id="ARBA00023136"/>
    </source>
</evidence>
<protein>
    <submittedName>
        <fullName evidence="7">Uncharacterized protein</fullName>
    </submittedName>
</protein>
<comment type="caution">
    <text evidence="7">The sequence shown here is derived from an EMBL/GenBank/DDBJ whole genome shotgun (WGS) entry which is preliminary data.</text>
</comment>
<feature type="transmembrane region" description="Helical" evidence="6">
    <location>
        <begin position="305"/>
        <end position="323"/>
    </location>
</feature>
<evidence type="ECO:0000256" key="2">
    <source>
        <dbReference type="ARBA" id="ARBA00022475"/>
    </source>
</evidence>
<dbReference type="InterPro" id="IPR002797">
    <property type="entry name" value="Polysacc_synth"/>
</dbReference>
<dbReference type="GO" id="GO:0005886">
    <property type="term" value="C:plasma membrane"/>
    <property type="evidence" value="ECO:0007669"/>
    <property type="project" value="UniProtKB-SubCell"/>
</dbReference>
<comment type="subcellular location">
    <subcellularLocation>
        <location evidence="1">Cell membrane</location>
        <topology evidence="1">Multi-pass membrane protein</topology>
    </subcellularLocation>
</comment>
<dbReference type="eggNOG" id="COG2244">
    <property type="taxonomic scope" value="Bacteria"/>
</dbReference>
<feature type="transmembrane region" description="Helical" evidence="6">
    <location>
        <begin position="88"/>
        <end position="109"/>
    </location>
</feature>
<keyword evidence="8" id="KW-1185">Reference proteome</keyword>
<reference evidence="7 8" key="1">
    <citation type="submission" date="2014-08" db="EMBL/GenBank/DDBJ databases">
        <authorList>
            <person name="den Bakker H.C."/>
        </authorList>
    </citation>
    <scope>NUCLEOTIDE SEQUENCE [LARGE SCALE GENOMIC DNA]</scope>
    <source>
        <strain evidence="7 8">DSM 18334</strain>
    </source>
</reference>
<feature type="transmembrane region" description="Helical" evidence="6">
    <location>
        <begin position="365"/>
        <end position="386"/>
    </location>
</feature>
<accession>A0A098M8F0</accession>
<feature type="transmembrane region" description="Helical" evidence="6">
    <location>
        <begin position="180"/>
        <end position="199"/>
    </location>
</feature>
<dbReference type="AlphaFoldDB" id="A0A098M8F0"/>
<feature type="transmembrane region" description="Helical" evidence="6">
    <location>
        <begin position="53"/>
        <end position="76"/>
    </location>
</feature>
<feature type="transmembrane region" description="Helical" evidence="6">
    <location>
        <begin position="219"/>
        <end position="237"/>
    </location>
</feature>
<evidence type="ECO:0000313" key="7">
    <source>
        <dbReference type="EMBL" id="KGE18323.1"/>
    </source>
</evidence>
<proteinExistence type="predicted"/>
<gene>
    <name evidence="7" type="ORF">PWYN_27810</name>
</gene>
<feature type="transmembrane region" description="Helical" evidence="6">
    <location>
        <begin position="335"/>
        <end position="353"/>
    </location>
</feature>
<name>A0A098M8F0_9BACL</name>
<dbReference type="Proteomes" id="UP000029734">
    <property type="component" value="Unassembled WGS sequence"/>
</dbReference>
<dbReference type="PANTHER" id="PTHR30250:SF11">
    <property type="entry name" value="O-ANTIGEN TRANSPORTER-RELATED"/>
    <property type="match status" value="1"/>
</dbReference>
<dbReference type="EMBL" id="JQCR01000003">
    <property type="protein sequence ID" value="KGE18323.1"/>
    <property type="molecule type" value="Genomic_DNA"/>
</dbReference>
<evidence type="ECO:0000256" key="3">
    <source>
        <dbReference type="ARBA" id="ARBA00022692"/>
    </source>
</evidence>
<dbReference type="RefSeq" id="WP_036658359.1">
    <property type="nucleotide sequence ID" value="NZ_JQCR01000003.1"/>
</dbReference>
<evidence type="ECO:0000256" key="6">
    <source>
        <dbReference type="SAM" id="Phobius"/>
    </source>
</evidence>
<keyword evidence="3 6" id="KW-0812">Transmembrane</keyword>
<reference evidence="7 8" key="2">
    <citation type="submission" date="2014-10" db="EMBL/GenBank/DDBJ databases">
        <title>Comparative genomics of the Paenibacillus odorifer group.</title>
        <authorList>
            <person name="Tsai Y.-C."/>
            <person name="Martin N."/>
            <person name="Korlach J."/>
            <person name="Wiedmann M."/>
        </authorList>
    </citation>
    <scope>NUCLEOTIDE SEQUENCE [LARGE SCALE GENOMIC DNA]</scope>
    <source>
        <strain evidence="7 8">DSM 18334</strain>
    </source>
</reference>
<dbReference type="OrthoDB" id="5240734at2"/>
<feature type="transmembrane region" description="Helical" evidence="6">
    <location>
        <begin position="21"/>
        <end position="41"/>
    </location>
</feature>
<sequence length="423" mass="47911">MNRSLIGQVHKKVPKDFLQVFIFDILSKVFMIVITIILIRIMSPSQYADIVKFTALSSFIYGVFGEGISLSFIRYSTEQYSRTGKSTVGLHAVSSLLIFILSFLVITLVPVLTGIYNTTAIVVIYASFYGFILSLINMNQAFFQSREMYVKSGITNNLRNVFILISLLYLMIIFKEVKATQVFLVYVICGSIAFVFGIIRIYKGTLLKEILSNRSILKLMLQDSFGIVIYLVILNVINQIDIVMISNMMTEKDVAMYGIAFKYYSLLLTLLPSIKAVLRVRTSKKEYIDDIEQRKKFTLIWLKRTWKFVIPFSVFVILASDIFMPIMNGEQYDEAINTFKILCVGVGISYMFASNTSIMMAAKKYKTLCLLAITSLGVNVLVNWMLIPVWGINGAAVATILTHMIINVSATFFIFLDKGESVK</sequence>
<feature type="transmembrane region" description="Helical" evidence="6">
    <location>
        <begin position="257"/>
        <end position="278"/>
    </location>
</feature>
<evidence type="ECO:0000256" key="1">
    <source>
        <dbReference type="ARBA" id="ARBA00004651"/>
    </source>
</evidence>
<feature type="transmembrane region" description="Helical" evidence="6">
    <location>
        <begin position="157"/>
        <end position="174"/>
    </location>
</feature>
<keyword evidence="2" id="KW-1003">Cell membrane</keyword>
<dbReference type="InterPro" id="IPR050833">
    <property type="entry name" value="Poly_Biosynth_Transport"/>
</dbReference>
<feature type="transmembrane region" description="Helical" evidence="6">
    <location>
        <begin position="392"/>
        <end position="416"/>
    </location>
</feature>
<dbReference type="PANTHER" id="PTHR30250">
    <property type="entry name" value="PST FAMILY PREDICTED COLANIC ACID TRANSPORTER"/>
    <property type="match status" value="1"/>
</dbReference>
<evidence type="ECO:0000256" key="4">
    <source>
        <dbReference type="ARBA" id="ARBA00022989"/>
    </source>
</evidence>
<organism evidence="7 8">
    <name type="scientific">Paenibacillus wynnii</name>
    <dbReference type="NCBI Taxonomy" id="268407"/>
    <lineage>
        <taxon>Bacteria</taxon>
        <taxon>Bacillati</taxon>
        <taxon>Bacillota</taxon>
        <taxon>Bacilli</taxon>
        <taxon>Bacillales</taxon>
        <taxon>Paenibacillaceae</taxon>
        <taxon>Paenibacillus</taxon>
    </lineage>
</organism>